<evidence type="ECO:0000259" key="5">
    <source>
        <dbReference type="PROSITE" id="PS51387"/>
    </source>
</evidence>
<dbReference type="InterPro" id="IPR036318">
    <property type="entry name" value="FAD-bd_PCMH-like_sf"/>
</dbReference>
<dbReference type="InterPro" id="IPR016167">
    <property type="entry name" value="FAD-bd_PCMH_sub1"/>
</dbReference>
<dbReference type="Gene3D" id="3.30.43.10">
    <property type="entry name" value="Uridine Diphospho-n-acetylenolpyruvylglucosamine Reductase, domain 2"/>
    <property type="match status" value="1"/>
</dbReference>
<dbReference type="PROSITE" id="PS51387">
    <property type="entry name" value="FAD_PCMH"/>
    <property type="match status" value="1"/>
</dbReference>
<keyword evidence="2" id="KW-0285">Flavoprotein</keyword>
<sequence length="559" mass="61774">MASTRPLALPPGVSESVFHNFIERITRTAPDVTIVQSKDQFPDGGYLEPPSSHDPFYVQDKDHFIASAFICPRSVDEVQDIVRAAGDFEIPIWPTSLGRNLGYGGAAPRVRGSVVLNLGKHMNRILEVNVEGAYALVEPGVTFEALHNYLVEHNLRDKLWVDVPDLAGGSVLGNTLERGVGYTPYGDHFMMHSGMEVVLANGELLRTGMGALPAPKSETEGITKLHEEPGNKCWQLFPYGFGPYNDGLFSQSNLGIVTKLGLGLMPNPGGYQAYLITIPGDEDLHKAVEIIRPLRLNNVIQNVPTLRYVLLDAGMMGHKSDYTSSTDPIDDATTDAIGKKLNLGRWNFYGALYGPEEIRTATWKLIKTAFSSAIPDAQFLFPEDVPDARAVLHNRANVLQGIPSYEELRWVDWLGPDVGAHVAFSPISRISGRDAQRQYALAKRRCREAGFDYMGTFAVGMREMHHIVEVVFDRADEAQRRRAEKLVRGLVDECARLGWGEYRTHLAFMDQIAATYGWGGGALMRFNETVKEALDPKGILAPGKSGVWPKRFVGLKGKL</sequence>
<evidence type="ECO:0000256" key="1">
    <source>
        <dbReference type="ARBA" id="ARBA00001974"/>
    </source>
</evidence>
<dbReference type="InterPro" id="IPR016164">
    <property type="entry name" value="FAD-linked_Oxase-like_C"/>
</dbReference>
<proteinExistence type="predicted"/>
<dbReference type="InterPro" id="IPR016171">
    <property type="entry name" value="Vanillyl_alc_oxidase_C-sub2"/>
</dbReference>
<comment type="caution">
    <text evidence="6">The sequence shown here is derived from an EMBL/GenBank/DDBJ whole genome shotgun (WGS) entry which is preliminary data.</text>
</comment>
<dbReference type="PANTHER" id="PTHR11748">
    <property type="entry name" value="D-LACTATE DEHYDROGENASE"/>
    <property type="match status" value="1"/>
</dbReference>
<evidence type="ECO:0000256" key="2">
    <source>
        <dbReference type="ARBA" id="ARBA00022630"/>
    </source>
</evidence>
<comment type="cofactor">
    <cofactor evidence="1">
        <name>FAD</name>
        <dbReference type="ChEBI" id="CHEBI:57692"/>
    </cofactor>
</comment>
<dbReference type="PANTHER" id="PTHR11748:SF114">
    <property type="entry name" value="ARYL-ALCOHOL OXIDASE VANILLYL-ALCOHOL OXIDASE (AFU_ORTHOLOGUE AFUA_3G09500)-RELATED"/>
    <property type="match status" value="1"/>
</dbReference>
<reference evidence="6 7" key="1">
    <citation type="journal article" date="2023" name="Plant Dis.">
        <title>First Report of Diplodia intermedia Causing Canker and Dieback Diseases on Apple Trees in Canada.</title>
        <authorList>
            <person name="Ellouze W."/>
            <person name="Ilyukhin E."/>
            <person name="Sulman M."/>
            <person name="Ali S."/>
        </authorList>
    </citation>
    <scope>NUCLEOTIDE SEQUENCE [LARGE SCALE GENOMIC DNA]</scope>
    <source>
        <strain evidence="6 7">M45-28</strain>
    </source>
</reference>
<dbReference type="SUPFAM" id="SSF55103">
    <property type="entry name" value="FAD-linked oxidases, C-terminal domain"/>
    <property type="match status" value="1"/>
</dbReference>
<dbReference type="InterPro" id="IPR016166">
    <property type="entry name" value="FAD-bd_PCMH"/>
</dbReference>
<feature type="domain" description="FAD-binding PCMH-type" evidence="5">
    <location>
        <begin position="61"/>
        <end position="267"/>
    </location>
</feature>
<dbReference type="SUPFAM" id="SSF56176">
    <property type="entry name" value="FAD-binding/transporter-associated domain-like"/>
    <property type="match status" value="1"/>
</dbReference>
<evidence type="ECO:0000256" key="4">
    <source>
        <dbReference type="ARBA" id="ARBA00023002"/>
    </source>
</evidence>
<protein>
    <recommendedName>
        <fullName evidence="5">FAD-binding PCMH-type domain-containing protein</fullName>
    </recommendedName>
</protein>
<keyword evidence="7" id="KW-1185">Reference proteome</keyword>
<dbReference type="InterPro" id="IPR004113">
    <property type="entry name" value="FAD-bd_oxidored_4_C"/>
</dbReference>
<name>A0ABR3TXP4_9PEZI</name>
<dbReference type="InterPro" id="IPR016169">
    <property type="entry name" value="FAD-bd_PCMH_sub2"/>
</dbReference>
<evidence type="ECO:0000256" key="3">
    <source>
        <dbReference type="ARBA" id="ARBA00022827"/>
    </source>
</evidence>
<keyword evidence="3" id="KW-0274">FAD</keyword>
<dbReference type="Pfam" id="PF01565">
    <property type="entry name" value="FAD_binding_4"/>
    <property type="match status" value="1"/>
</dbReference>
<dbReference type="InterPro" id="IPR006094">
    <property type="entry name" value="Oxid_FAD_bind_N"/>
</dbReference>
<dbReference type="Pfam" id="PF02913">
    <property type="entry name" value="FAD-oxidase_C"/>
    <property type="match status" value="1"/>
</dbReference>
<dbReference type="Gene3D" id="3.30.465.10">
    <property type="match status" value="1"/>
</dbReference>
<evidence type="ECO:0000313" key="6">
    <source>
        <dbReference type="EMBL" id="KAL1646568.1"/>
    </source>
</evidence>
<keyword evidence="4" id="KW-0560">Oxidoreductase</keyword>
<dbReference type="Gene3D" id="3.40.462.10">
    <property type="entry name" value="FAD-linked oxidases, C-terminal domain"/>
    <property type="match status" value="1"/>
</dbReference>
<gene>
    <name evidence="6" type="ORF">SLS58_003154</name>
</gene>
<dbReference type="EMBL" id="JAKEKT020000015">
    <property type="protein sequence ID" value="KAL1646568.1"/>
    <property type="molecule type" value="Genomic_DNA"/>
</dbReference>
<evidence type="ECO:0000313" key="7">
    <source>
        <dbReference type="Proteomes" id="UP001521184"/>
    </source>
</evidence>
<accession>A0ABR3TXP4</accession>
<dbReference type="Gene3D" id="1.10.45.10">
    <property type="entry name" value="Vanillyl-alcohol Oxidase, Chain A, domain 4"/>
    <property type="match status" value="1"/>
</dbReference>
<dbReference type="InterPro" id="IPR016170">
    <property type="entry name" value="Cytok_DH_C_sf"/>
</dbReference>
<dbReference type="Proteomes" id="UP001521184">
    <property type="component" value="Unassembled WGS sequence"/>
</dbReference>
<organism evidence="6 7">
    <name type="scientific">Diplodia intermedia</name>
    <dbReference type="NCBI Taxonomy" id="856260"/>
    <lineage>
        <taxon>Eukaryota</taxon>
        <taxon>Fungi</taxon>
        <taxon>Dikarya</taxon>
        <taxon>Ascomycota</taxon>
        <taxon>Pezizomycotina</taxon>
        <taxon>Dothideomycetes</taxon>
        <taxon>Dothideomycetes incertae sedis</taxon>
        <taxon>Botryosphaeriales</taxon>
        <taxon>Botryosphaeriaceae</taxon>
        <taxon>Diplodia</taxon>
    </lineage>
</organism>